<dbReference type="EMBL" id="LN483074">
    <property type="protein sequence ID" value="CEA01288.1"/>
    <property type="molecule type" value="Genomic_DNA"/>
</dbReference>
<sequence length="35" mass="3901">MPLTLTFTILGVTIFLFMTNRVRADLVAVMALLAF</sequence>
<organism evidence="1">
    <name type="scientific">Metalysinibacillus saudimassiliensis</name>
    <dbReference type="NCBI Taxonomy" id="1461583"/>
    <lineage>
        <taxon>Bacteria</taxon>
        <taxon>Bacillati</taxon>
        <taxon>Bacillota</taxon>
        <taxon>Bacilli</taxon>
        <taxon>Bacillales</taxon>
        <taxon>Caryophanaceae</taxon>
        <taxon>Metalysinibacillus</taxon>
    </lineage>
</organism>
<dbReference type="PATRIC" id="fig|1461583.4.peg.816"/>
<reference evidence="1" key="1">
    <citation type="submission" date="2014-07" db="EMBL/GenBank/DDBJ databases">
        <authorList>
            <person name="Urmite Genomes Urmite Genomes"/>
        </authorList>
    </citation>
    <scope>NUCLEOTIDE SEQUENCE</scope>
    <source>
        <strain evidence="1">13S34_air</strain>
    </source>
</reference>
<name>A0A078M1M6_9BACL</name>
<dbReference type="AlphaFoldDB" id="A0A078M1M6"/>
<evidence type="ECO:0000313" key="1">
    <source>
        <dbReference type="EMBL" id="CEA01288.1"/>
    </source>
</evidence>
<protein>
    <submittedName>
        <fullName evidence="1">Uncharacterized protein</fullName>
    </submittedName>
</protein>
<gene>
    <name evidence="1" type="ORF">BN1050_00854</name>
</gene>
<proteinExistence type="predicted"/>
<accession>A0A078M1M6</accession>
<dbReference type="HOGENOM" id="CLU_3365712_0_0_9"/>